<sequence>MSTFFPTEVLSSKIPLASLASTLPTELRLPSMRDFSEDVRHDESNTRGGS</sequence>
<dbReference type="Proteomes" id="UP000054495">
    <property type="component" value="Unassembled WGS sequence"/>
</dbReference>
<evidence type="ECO:0000313" key="1">
    <source>
        <dbReference type="EMBL" id="EPB78424.1"/>
    </source>
</evidence>
<proteinExistence type="predicted"/>
<gene>
    <name evidence="1" type="ORF">ANCCEY_02490</name>
</gene>
<evidence type="ECO:0000313" key="2">
    <source>
        <dbReference type="Proteomes" id="UP000054495"/>
    </source>
</evidence>
<reference evidence="1 2" key="1">
    <citation type="submission" date="2013-05" db="EMBL/GenBank/DDBJ databases">
        <title>Draft genome of the parasitic nematode Anyclostoma ceylanicum.</title>
        <authorList>
            <person name="Mitreva M."/>
        </authorList>
    </citation>
    <scope>NUCLEOTIDE SEQUENCE [LARGE SCALE GENOMIC DNA]</scope>
</reference>
<dbReference type="EMBL" id="KE124812">
    <property type="protein sequence ID" value="EPB78424.1"/>
    <property type="molecule type" value="Genomic_DNA"/>
</dbReference>
<accession>A0A0D6M2T8</accession>
<name>A0A0D6M2T8_9BILA</name>
<organism evidence="1 2">
    <name type="scientific">Ancylostoma ceylanicum</name>
    <dbReference type="NCBI Taxonomy" id="53326"/>
    <lineage>
        <taxon>Eukaryota</taxon>
        <taxon>Metazoa</taxon>
        <taxon>Ecdysozoa</taxon>
        <taxon>Nematoda</taxon>
        <taxon>Chromadorea</taxon>
        <taxon>Rhabditida</taxon>
        <taxon>Rhabditina</taxon>
        <taxon>Rhabditomorpha</taxon>
        <taxon>Strongyloidea</taxon>
        <taxon>Ancylostomatidae</taxon>
        <taxon>Ancylostomatinae</taxon>
        <taxon>Ancylostoma</taxon>
    </lineage>
</organism>
<keyword evidence="2" id="KW-1185">Reference proteome</keyword>
<protein>
    <submittedName>
        <fullName evidence="1">Uncharacterized protein</fullName>
    </submittedName>
</protein>
<dbReference type="AlphaFoldDB" id="A0A0D6M2T8"/>